<organism evidence="1 2">
    <name type="scientific">Orbilia brochopaga</name>
    <dbReference type="NCBI Taxonomy" id="3140254"/>
    <lineage>
        <taxon>Eukaryota</taxon>
        <taxon>Fungi</taxon>
        <taxon>Dikarya</taxon>
        <taxon>Ascomycota</taxon>
        <taxon>Pezizomycotina</taxon>
        <taxon>Orbiliomycetes</taxon>
        <taxon>Orbiliales</taxon>
        <taxon>Orbiliaceae</taxon>
        <taxon>Orbilia</taxon>
    </lineage>
</organism>
<dbReference type="Proteomes" id="UP001375240">
    <property type="component" value="Unassembled WGS sequence"/>
</dbReference>
<gene>
    <name evidence="1" type="ORF">TWF696_000893</name>
</gene>
<protein>
    <submittedName>
        <fullName evidence="1">Uncharacterized protein</fullName>
    </submittedName>
</protein>
<proteinExistence type="predicted"/>
<keyword evidence="2" id="KW-1185">Reference proteome</keyword>
<accession>A0AAV9VJ10</accession>
<evidence type="ECO:0000313" key="1">
    <source>
        <dbReference type="EMBL" id="KAK6359755.1"/>
    </source>
</evidence>
<dbReference type="AlphaFoldDB" id="A0AAV9VJ10"/>
<evidence type="ECO:0000313" key="2">
    <source>
        <dbReference type="Proteomes" id="UP001375240"/>
    </source>
</evidence>
<sequence length="116" mass="12366">MTNESAVVIERNASTSGILALHALASTGIPDLLFLRFFHQLITLFCRLTILGKDELLDFRSMTFGAAALFDGWLAEFEVAGATASTVVGSVVVMDLTSGSSLTVVPFKELLVMTAP</sequence>
<reference evidence="1 2" key="1">
    <citation type="submission" date="2019-10" db="EMBL/GenBank/DDBJ databases">
        <authorList>
            <person name="Palmer J.M."/>
        </authorList>
    </citation>
    <scope>NUCLEOTIDE SEQUENCE [LARGE SCALE GENOMIC DNA]</scope>
    <source>
        <strain evidence="1 2">TWF696</strain>
    </source>
</reference>
<comment type="caution">
    <text evidence="1">The sequence shown here is derived from an EMBL/GenBank/DDBJ whole genome shotgun (WGS) entry which is preliminary data.</text>
</comment>
<name>A0AAV9VJ10_9PEZI</name>
<dbReference type="EMBL" id="JAVHNQ010000001">
    <property type="protein sequence ID" value="KAK6359755.1"/>
    <property type="molecule type" value="Genomic_DNA"/>
</dbReference>